<dbReference type="Pfam" id="PF14461">
    <property type="entry name" value="Prok-E2_B"/>
    <property type="match status" value="1"/>
</dbReference>
<dbReference type="EMBL" id="QGTJ01000022">
    <property type="protein sequence ID" value="PWV57750.1"/>
    <property type="molecule type" value="Genomic_DNA"/>
</dbReference>
<organism evidence="3 4">
    <name type="scientific">Plasticicumulans acidivorans</name>
    <dbReference type="NCBI Taxonomy" id="886464"/>
    <lineage>
        <taxon>Bacteria</taxon>
        <taxon>Pseudomonadati</taxon>
        <taxon>Pseudomonadota</taxon>
        <taxon>Gammaproteobacteria</taxon>
        <taxon>Candidatus Competibacteraceae</taxon>
        <taxon>Plasticicumulans</taxon>
    </lineage>
</organism>
<keyword evidence="3" id="KW-0548">Nucleotidyltransferase</keyword>
<dbReference type="RefSeq" id="WP_110020725.1">
    <property type="nucleotide sequence ID" value="NZ_QGTJ01000022.1"/>
</dbReference>
<dbReference type="GO" id="GO:0008641">
    <property type="term" value="F:ubiquitin-like modifier activating enzyme activity"/>
    <property type="evidence" value="ECO:0007669"/>
    <property type="project" value="InterPro"/>
</dbReference>
<dbReference type="OrthoDB" id="891532at2"/>
<dbReference type="AlphaFoldDB" id="A0A317MNV2"/>
<reference evidence="3 4" key="1">
    <citation type="submission" date="2018-05" db="EMBL/GenBank/DDBJ databases">
        <title>Genomic Encyclopedia of Type Strains, Phase IV (KMG-IV): sequencing the most valuable type-strain genomes for metagenomic binning, comparative biology and taxonomic classification.</title>
        <authorList>
            <person name="Goeker M."/>
        </authorList>
    </citation>
    <scope>NUCLEOTIDE SEQUENCE [LARGE SCALE GENOMIC DNA]</scope>
    <source>
        <strain evidence="3 4">DSM 23606</strain>
    </source>
</reference>
<sequence length="544" mass="60171">MNSAAAVADVIEAFKQRGFEFVGKTDDGWFRLHGRLMPPQADKGWPCEVHLDPTFFDLPRIRLLEIPHELPAAVPHLGADGGLCYLAKGTVVLDIYDPVGQSLACLQRAAVVFGQIMKGEMIEALAEEFFAYWHGRLCFVDMQGEDLGRQNCIVAQANGSPLWFITDNEDRTTEKLKSLGYQVTDRTVLTYRVKTGAQPRPLTGHWPPETVGDILAWQSTLDPRCRRKIHERIKEGEREKANGVLIVIESPLMTYGFVVFYDRQRPVKKSKLADRRDSSYELKVVPISVVRIDDRYLAQRNMPKLKTLAGKKIAVVGCGTIGGYLSDMLVKAGAGTCGGKLTLVDFDCLLPQNIGRHRLGFPDLLSNKAEAMAKEFKRLAPGSEIRALPVDVRQAKLGELDLLIDATGEESLGHWLCGHYPPSTVPMLSVWIEGPGTAVRALLRMNASGACYRCLWHSNRRGEFRSTIDSLPAILAGHGCEGLYVPFPASVSVHAASLGAELTLDWVNGIYTPALRTRLIDRAQQLATPDCDPPRDRECPLCNS</sequence>
<dbReference type="Proteomes" id="UP000246569">
    <property type="component" value="Unassembled WGS sequence"/>
</dbReference>
<proteinExistence type="predicted"/>
<dbReference type="GO" id="GO:0016779">
    <property type="term" value="F:nucleotidyltransferase activity"/>
    <property type="evidence" value="ECO:0007669"/>
    <property type="project" value="UniProtKB-KW"/>
</dbReference>
<feature type="domain" description="THIF-type NAD/FAD binding fold" evidence="1">
    <location>
        <begin position="303"/>
        <end position="476"/>
    </location>
</feature>
<name>A0A317MNV2_9GAMM</name>
<evidence type="ECO:0000313" key="4">
    <source>
        <dbReference type="Proteomes" id="UP000246569"/>
    </source>
</evidence>
<dbReference type="PANTHER" id="PTHR43267">
    <property type="entry name" value="TRNA THREONYLCARBAMOYLADENOSINE DEHYDRATASE"/>
    <property type="match status" value="1"/>
</dbReference>
<feature type="domain" description="Prokaryotic E2 family B" evidence="2">
    <location>
        <begin position="49"/>
        <end position="134"/>
    </location>
</feature>
<dbReference type="GO" id="GO:0061504">
    <property type="term" value="P:cyclic threonylcarbamoyladenosine biosynthetic process"/>
    <property type="evidence" value="ECO:0007669"/>
    <property type="project" value="TreeGrafter"/>
</dbReference>
<evidence type="ECO:0000259" key="2">
    <source>
        <dbReference type="Pfam" id="PF14461"/>
    </source>
</evidence>
<protein>
    <submittedName>
        <fullName evidence="3">Molybdopterin/thiamine biosynthesis adenylyltransferase</fullName>
    </submittedName>
</protein>
<gene>
    <name evidence="3" type="ORF">C7443_12210</name>
</gene>
<keyword evidence="3" id="KW-0808">Transferase</keyword>
<dbReference type="CDD" id="cd01483">
    <property type="entry name" value="E1_enzyme_family"/>
    <property type="match status" value="1"/>
</dbReference>
<dbReference type="PANTHER" id="PTHR43267:SF1">
    <property type="entry name" value="TRNA THREONYLCARBAMOYLADENOSINE DEHYDRATASE"/>
    <property type="match status" value="1"/>
</dbReference>
<comment type="caution">
    <text evidence="3">The sequence shown here is derived from an EMBL/GenBank/DDBJ whole genome shotgun (WGS) entry which is preliminary data.</text>
</comment>
<accession>A0A317MNV2</accession>
<dbReference type="InterPro" id="IPR000594">
    <property type="entry name" value="ThiF_NAD_FAD-bd"/>
</dbReference>
<dbReference type="Gene3D" id="3.40.50.720">
    <property type="entry name" value="NAD(P)-binding Rossmann-like Domain"/>
    <property type="match status" value="1"/>
</dbReference>
<evidence type="ECO:0000259" key="1">
    <source>
        <dbReference type="Pfam" id="PF00899"/>
    </source>
</evidence>
<dbReference type="InterPro" id="IPR035985">
    <property type="entry name" value="Ubiquitin-activating_enz"/>
</dbReference>
<dbReference type="GO" id="GO:0061503">
    <property type="term" value="F:tRNA threonylcarbamoyladenosine dehydratase"/>
    <property type="evidence" value="ECO:0007669"/>
    <property type="project" value="TreeGrafter"/>
</dbReference>
<evidence type="ECO:0000313" key="3">
    <source>
        <dbReference type="EMBL" id="PWV57750.1"/>
    </source>
</evidence>
<dbReference type="SUPFAM" id="SSF69572">
    <property type="entry name" value="Activating enzymes of the ubiquitin-like proteins"/>
    <property type="match status" value="1"/>
</dbReference>
<dbReference type="Pfam" id="PF00899">
    <property type="entry name" value="ThiF"/>
    <property type="match status" value="1"/>
</dbReference>
<keyword evidence="4" id="KW-1185">Reference proteome</keyword>
<dbReference type="InterPro" id="IPR045886">
    <property type="entry name" value="ThiF/MoeB/HesA"/>
</dbReference>
<dbReference type="InterPro" id="IPR032701">
    <property type="entry name" value="Prok-E2_B_dom"/>
</dbReference>